<evidence type="ECO:0000256" key="13">
    <source>
        <dbReference type="ARBA" id="ARBA00023136"/>
    </source>
</evidence>
<protein>
    <recommendedName>
        <fullName evidence="3">histidine kinase</fullName>
        <ecNumber evidence="3">2.7.13.3</ecNumber>
    </recommendedName>
</protein>
<dbReference type="SUPFAM" id="SSF158472">
    <property type="entry name" value="HAMP domain-like"/>
    <property type="match status" value="1"/>
</dbReference>
<keyword evidence="12" id="KW-0902">Two-component regulatory system</keyword>
<keyword evidence="9" id="KW-0418">Kinase</keyword>
<keyword evidence="11 14" id="KW-1133">Transmembrane helix</keyword>
<sequence length="462" mass="50601">MATYFAVIMITLILMSIYILGVLSESLYESEQVKLFAKANIISETLPSYMDVGKMGEVEGTVAQTLAGTGIRGVVVNTAYTVLFDTNKEADLLGKVFMRDIIQTALEGAQAHSLSKPEDEEHLMSVAVPVKNGDQVAGAVYLIESVADIDRTVGHIKINLYLFSALISVLVGILSLGMSCVVTSPVDEVIAVAKEISKGNFEKRIPVKGHNELAQMAQTLNFMCSELESLEENRKKFVSDVSHELKTPLATIKLISDSIVSTPDPDPAMIQEFLGDLSEEVDRLTRIVERLLTLTKLDAKKEEPVLTPVDFVVMLNAISRKLTPNAEARGIVLYTDFSVGTLEPIMLDYDKIWEAVYNITDNAIKYSPEGGFVKMSLEKGDGEVIVRVEDNGPGIPEAEKEHIFERFYRLDDSRARDTGGTGLGLAIAKEAVTMHGGKIEVSSEGEVGSIFSIHLPYKPHEQ</sequence>
<evidence type="ECO:0000256" key="9">
    <source>
        <dbReference type="ARBA" id="ARBA00022777"/>
    </source>
</evidence>
<dbReference type="InterPro" id="IPR036097">
    <property type="entry name" value="HisK_dim/P_sf"/>
</dbReference>
<keyword evidence="7 14" id="KW-0812">Transmembrane</keyword>
<evidence type="ECO:0000256" key="3">
    <source>
        <dbReference type="ARBA" id="ARBA00012438"/>
    </source>
</evidence>
<gene>
    <name evidence="17" type="ORF">IAB04_00570</name>
</gene>
<accession>A0A9D1LTJ2</accession>
<dbReference type="SMART" id="SM00387">
    <property type="entry name" value="HATPase_c"/>
    <property type="match status" value="1"/>
</dbReference>
<dbReference type="SMART" id="SM00304">
    <property type="entry name" value="HAMP"/>
    <property type="match status" value="1"/>
</dbReference>
<dbReference type="Gene3D" id="3.30.565.10">
    <property type="entry name" value="Histidine kinase-like ATPase, C-terminal domain"/>
    <property type="match status" value="1"/>
</dbReference>
<dbReference type="Gene3D" id="1.10.287.130">
    <property type="match status" value="1"/>
</dbReference>
<dbReference type="Gene3D" id="3.30.450.20">
    <property type="entry name" value="PAS domain"/>
    <property type="match status" value="1"/>
</dbReference>
<reference evidence="17" key="1">
    <citation type="submission" date="2020-10" db="EMBL/GenBank/DDBJ databases">
        <authorList>
            <person name="Gilroy R."/>
        </authorList>
    </citation>
    <scope>NUCLEOTIDE SEQUENCE</scope>
    <source>
        <strain evidence="17">ChiSjej4B22-9803</strain>
    </source>
</reference>
<dbReference type="InterPro" id="IPR003594">
    <property type="entry name" value="HATPase_dom"/>
</dbReference>
<dbReference type="CDD" id="cd00082">
    <property type="entry name" value="HisKA"/>
    <property type="match status" value="1"/>
</dbReference>
<dbReference type="SMART" id="SM00388">
    <property type="entry name" value="HisKA"/>
    <property type="match status" value="1"/>
</dbReference>
<comment type="catalytic activity">
    <reaction evidence="1">
        <text>ATP + protein L-histidine = ADP + protein N-phospho-L-histidine.</text>
        <dbReference type="EC" id="2.7.13.3"/>
    </reaction>
</comment>
<comment type="caution">
    <text evidence="17">The sequence shown here is derived from an EMBL/GenBank/DDBJ whole genome shotgun (WGS) entry which is preliminary data.</text>
</comment>
<feature type="domain" description="HAMP" evidence="16">
    <location>
        <begin position="182"/>
        <end position="232"/>
    </location>
</feature>
<dbReference type="InterPro" id="IPR003661">
    <property type="entry name" value="HisK_dim/P_dom"/>
</dbReference>
<evidence type="ECO:0000313" key="18">
    <source>
        <dbReference type="Proteomes" id="UP000824111"/>
    </source>
</evidence>
<organism evidence="17 18">
    <name type="scientific">Candidatus Avimonoglobus intestinipullorum</name>
    <dbReference type="NCBI Taxonomy" id="2840699"/>
    <lineage>
        <taxon>Bacteria</taxon>
        <taxon>Bacillati</taxon>
        <taxon>Bacillota</taxon>
        <taxon>Clostridia</taxon>
        <taxon>Eubacteriales</taxon>
        <taxon>Candidatus Avimonoglobus</taxon>
    </lineage>
</organism>
<feature type="transmembrane region" description="Helical" evidence="14">
    <location>
        <begin position="160"/>
        <end position="178"/>
    </location>
</feature>
<feature type="transmembrane region" description="Helical" evidence="14">
    <location>
        <begin position="6"/>
        <end position="28"/>
    </location>
</feature>
<feature type="domain" description="Histidine kinase" evidence="15">
    <location>
        <begin position="240"/>
        <end position="459"/>
    </location>
</feature>
<evidence type="ECO:0000256" key="5">
    <source>
        <dbReference type="ARBA" id="ARBA00022553"/>
    </source>
</evidence>
<dbReference type="PANTHER" id="PTHR45528">
    <property type="entry name" value="SENSOR HISTIDINE KINASE CPXA"/>
    <property type="match status" value="1"/>
</dbReference>
<name>A0A9D1LTJ2_9FIRM</name>
<dbReference type="EMBL" id="DVND01000012">
    <property type="protein sequence ID" value="HIU47836.1"/>
    <property type="molecule type" value="Genomic_DNA"/>
</dbReference>
<dbReference type="GO" id="GO:0005886">
    <property type="term" value="C:plasma membrane"/>
    <property type="evidence" value="ECO:0007669"/>
    <property type="project" value="UniProtKB-SubCell"/>
</dbReference>
<dbReference type="Pfam" id="PF00512">
    <property type="entry name" value="HisKA"/>
    <property type="match status" value="1"/>
</dbReference>
<dbReference type="CDD" id="cd00075">
    <property type="entry name" value="HATPase"/>
    <property type="match status" value="1"/>
</dbReference>
<dbReference type="SUPFAM" id="SSF55874">
    <property type="entry name" value="ATPase domain of HSP90 chaperone/DNA topoisomerase II/histidine kinase"/>
    <property type="match status" value="1"/>
</dbReference>
<evidence type="ECO:0000313" key="17">
    <source>
        <dbReference type="EMBL" id="HIU47836.1"/>
    </source>
</evidence>
<evidence type="ECO:0000256" key="8">
    <source>
        <dbReference type="ARBA" id="ARBA00022741"/>
    </source>
</evidence>
<dbReference type="InterPro" id="IPR003660">
    <property type="entry name" value="HAMP_dom"/>
</dbReference>
<evidence type="ECO:0000256" key="14">
    <source>
        <dbReference type="SAM" id="Phobius"/>
    </source>
</evidence>
<dbReference type="GO" id="GO:0000155">
    <property type="term" value="F:phosphorelay sensor kinase activity"/>
    <property type="evidence" value="ECO:0007669"/>
    <property type="project" value="InterPro"/>
</dbReference>
<dbReference type="GO" id="GO:0005524">
    <property type="term" value="F:ATP binding"/>
    <property type="evidence" value="ECO:0007669"/>
    <property type="project" value="UniProtKB-KW"/>
</dbReference>
<dbReference type="InterPro" id="IPR005467">
    <property type="entry name" value="His_kinase_dom"/>
</dbReference>
<dbReference type="InterPro" id="IPR004358">
    <property type="entry name" value="Sig_transdc_His_kin-like_C"/>
</dbReference>
<keyword evidence="8" id="KW-0547">Nucleotide-binding</keyword>
<evidence type="ECO:0000256" key="11">
    <source>
        <dbReference type="ARBA" id="ARBA00022989"/>
    </source>
</evidence>
<evidence type="ECO:0000256" key="10">
    <source>
        <dbReference type="ARBA" id="ARBA00022840"/>
    </source>
</evidence>
<proteinExistence type="predicted"/>
<evidence type="ECO:0000259" key="16">
    <source>
        <dbReference type="PROSITE" id="PS50885"/>
    </source>
</evidence>
<dbReference type="AlphaFoldDB" id="A0A9D1LTJ2"/>
<evidence type="ECO:0000256" key="2">
    <source>
        <dbReference type="ARBA" id="ARBA00004651"/>
    </source>
</evidence>
<dbReference type="Gene3D" id="1.10.8.500">
    <property type="entry name" value="HAMP domain in histidine kinase"/>
    <property type="match status" value="1"/>
</dbReference>
<evidence type="ECO:0000256" key="1">
    <source>
        <dbReference type="ARBA" id="ARBA00000085"/>
    </source>
</evidence>
<evidence type="ECO:0000256" key="6">
    <source>
        <dbReference type="ARBA" id="ARBA00022679"/>
    </source>
</evidence>
<dbReference type="FunFam" id="1.10.287.130:FF:000001">
    <property type="entry name" value="Two-component sensor histidine kinase"/>
    <property type="match status" value="1"/>
</dbReference>
<comment type="subcellular location">
    <subcellularLocation>
        <location evidence="2">Cell membrane</location>
        <topology evidence="2">Multi-pass membrane protein</topology>
    </subcellularLocation>
</comment>
<dbReference type="CDD" id="cd06225">
    <property type="entry name" value="HAMP"/>
    <property type="match status" value="1"/>
</dbReference>
<evidence type="ECO:0000259" key="15">
    <source>
        <dbReference type="PROSITE" id="PS50109"/>
    </source>
</evidence>
<dbReference type="Pfam" id="PF00672">
    <property type="entry name" value="HAMP"/>
    <property type="match status" value="1"/>
</dbReference>
<keyword evidence="5" id="KW-0597">Phosphoprotein</keyword>
<dbReference type="PROSITE" id="PS50885">
    <property type="entry name" value="HAMP"/>
    <property type="match status" value="1"/>
</dbReference>
<dbReference type="PROSITE" id="PS50109">
    <property type="entry name" value="HIS_KIN"/>
    <property type="match status" value="1"/>
</dbReference>
<dbReference type="Proteomes" id="UP000824111">
    <property type="component" value="Unassembled WGS sequence"/>
</dbReference>
<evidence type="ECO:0000256" key="12">
    <source>
        <dbReference type="ARBA" id="ARBA00023012"/>
    </source>
</evidence>
<dbReference type="InterPro" id="IPR036890">
    <property type="entry name" value="HATPase_C_sf"/>
</dbReference>
<keyword evidence="10" id="KW-0067">ATP-binding</keyword>
<dbReference type="PRINTS" id="PR00344">
    <property type="entry name" value="BCTRLSENSOR"/>
</dbReference>
<dbReference type="SUPFAM" id="SSF47384">
    <property type="entry name" value="Homodimeric domain of signal transducing histidine kinase"/>
    <property type="match status" value="1"/>
</dbReference>
<keyword evidence="6" id="KW-0808">Transferase</keyword>
<evidence type="ECO:0000256" key="4">
    <source>
        <dbReference type="ARBA" id="ARBA00022475"/>
    </source>
</evidence>
<keyword evidence="13 14" id="KW-0472">Membrane</keyword>
<reference evidence="17" key="2">
    <citation type="journal article" date="2021" name="PeerJ">
        <title>Extensive microbial diversity within the chicken gut microbiome revealed by metagenomics and culture.</title>
        <authorList>
            <person name="Gilroy R."/>
            <person name="Ravi A."/>
            <person name="Getino M."/>
            <person name="Pursley I."/>
            <person name="Horton D.L."/>
            <person name="Alikhan N.F."/>
            <person name="Baker D."/>
            <person name="Gharbi K."/>
            <person name="Hall N."/>
            <person name="Watson M."/>
            <person name="Adriaenssens E.M."/>
            <person name="Foster-Nyarko E."/>
            <person name="Jarju S."/>
            <person name="Secka A."/>
            <person name="Antonio M."/>
            <person name="Oren A."/>
            <person name="Chaudhuri R.R."/>
            <person name="La Ragione R."/>
            <person name="Hildebrand F."/>
            <person name="Pallen M.J."/>
        </authorList>
    </citation>
    <scope>NUCLEOTIDE SEQUENCE</scope>
    <source>
        <strain evidence="17">ChiSjej4B22-9803</strain>
    </source>
</reference>
<dbReference type="PANTHER" id="PTHR45528:SF1">
    <property type="entry name" value="SENSOR HISTIDINE KINASE CPXA"/>
    <property type="match status" value="1"/>
</dbReference>
<keyword evidence="4" id="KW-1003">Cell membrane</keyword>
<dbReference type="InterPro" id="IPR050398">
    <property type="entry name" value="HssS/ArlS-like"/>
</dbReference>
<dbReference type="Pfam" id="PF02518">
    <property type="entry name" value="HATPase_c"/>
    <property type="match status" value="1"/>
</dbReference>
<evidence type="ECO:0000256" key="7">
    <source>
        <dbReference type="ARBA" id="ARBA00022692"/>
    </source>
</evidence>
<dbReference type="EC" id="2.7.13.3" evidence="3"/>
<dbReference type="FunFam" id="3.30.565.10:FF:000006">
    <property type="entry name" value="Sensor histidine kinase WalK"/>
    <property type="match status" value="1"/>
</dbReference>